<evidence type="ECO:0000256" key="6">
    <source>
        <dbReference type="RuleBase" id="RU000384"/>
    </source>
</evidence>
<evidence type="ECO:0000256" key="4">
    <source>
        <dbReference type="ARBA" id="ARBA00022840"/>
    </source>
</evidence>
<name>A0A1Z2LD27_9ACTN</name>
<dbReference type="KEGG" id="salj:SMD11_6647"/>
<dbReference type="PANTHER" id="PTHR43785">
    <property type="entry name" value="GAMMA-GLUTAMYLPUTRESCINE SYNTHETASE"/>
    <property type="match status" value="1"/>
</dbReference>
<feature type="domain" description="GS catalytic" evidence="8">
    <location>
        <begin position="131"/>
        <end position="459"/>
    </location>
</feature>
<dbReference type="GO" id="GO:0004356">
    <property type="term" value="F:glutamine synthetase activity"/>
    <property type="evidence" value="ECO:0007669"/>
    <property type="project" value="InterPro"/>
</dbReference>
<evidence type="ECO:0000256" key="2">
    <source>
        <dbReference type="ARBA" id="ARBA00022598"/>
    </source>
</evidence>
<organism evidence="9 10">
    <name type="scientific">Streptomyces albireticuli</name>
    <dbReference type="NCBI Taxonomy" id="1940"/>
    <lineage>
        <taxon>Bacteria</taxon>
        <taxon>Bacillati</taxon>
        <taxon>Actinomycetota</taxon>
        <taxon>Actinomycetes</taxon>
        <taxon>Kitasatosporales</taxon>
        <taxon>Streptomycetaceae</taxon>
        <taxon>Streptomyces</taxon>
    </lineage>
</organism>
<dbReference type="PROSITE" id="PS51986">
    <property type="entry name" value="GS_BETA_GRASP"/>
    <property type="match status" value="1"/>
</dbReference>
<dbReference type="PROSITE" id="PS51987">
    <property type="entry name" value="GS_CATALYTIC"/>
    <property type="match status" value="1"/>
</dbReference>
<dbReference type="Proteomes" id="UP000195755">
    <property type="component" value="Chromosome"/>
</dbReference>
<dbReference type="Gene3D" id="3.30.590.10">
    <property type="entry name" value="Glutamine synthetase/guanido kinase, catalytic domain"/>
    <property type="match status" value="1"/>
</dbReference>
<accession>A0A1Z2LD27</accession>
<sequence>MPAISHPGSPAPAGVLTPERLAGMIASGDVETVLLALPDLQGRLKGKLHDAHHYLRQVADHGAEACAYVLATDVDMRPVPGYALTSWDDGYGDLRLVPDPGTARLLPWLPRTALVLADAHRMTGLPVEVSPRQVLRRRLDELAALGLSARAGLEAEFFLYRTPVPGDGTGHGLVPVCAHNLDYALDHPPELIRYLHTLAGRLREAGLPVEAVKTEGAPGQVEVTFPYGDPLAACDGHLVLKHAARALADGAGLAATFMAAPATGLASGLHLHLSLWDEARPVLVDDEGGLSRTGEQAVAGLLAALPHLAPLYAPTVNSYRRFKPGSFAPTHFTWGRDNRTCAVRVTGHGRGLHLEIRLPGADANPYLALAAALAAALHGIRGSLTPPAALTGNAYRAGADAAAVPAGLHEALLAFDDPLADEALTPEVARHYRHTARTELDAYRYEVTDAERRRGFTRA</sequence>
<reference evidence="9 10" key="1">
    <citation type="submission" date="2017-06" db="EMBL/GenBank/DDBJ databases">
        <title>Streptomyces albireticuli Genome sequencing and assembly.</title>
        <authorList>
            <person name="Wang Y."/>
            <person name="Du B."/>
            <person name="Ding Y."/>
            <person name="Liu H."/>
            <person name="Hou Q."/>
            <person name="Liu K."/>
            <person name="Yao L."/>
            <person name="Wang C."/>
        </authorList>
    </citation>
    <scope>NUCLEOTIDE SEQUENCE [LARGE SCALE GENOMIC DNA]</scope>
    <source>
        <strain evidence="9 10">MDJK11</strain>
    </source>
</reference>
<comment type="similarity">
    <text evidence="1 5 6">Belongs to the glutamine synthetase family.</text>
</comment>
<evidence type="ECO:0000313" key="10">
    <source>
        <dbReference type="Proteomes" id="UP000195755"/>
    </source>
</evidence>
<dbReference type="RefSeq" id="WP_087929874.1">
    <property type="nucleotide sequence ID" value="NZ_CP021744.1"/>
</dbReference>
<dbReference type="InterPro" id="IPR008146">
    <property type="entry name" value="Gln_synth_cat_dom"/>
</dbReference>
<dbReference type="InterPro" id="IPR008147">
    <property type="entry name" value="Gln_synt_N"/>
</dbReference>
<evidence type="ECO:0000259" key="8">
    <source>
        <dbReference type="PROSITE" id="PS51987"/>
    </source>
</evidence>
<dbReference type="SUPFAM" id="SSF55931">
    <property type="entry name" value="Glutamine synthetase/guanido kinase"/>
    <property type="match status" value="1"/>
</dbReference>
<keyword evidence="3" id="KW-0547">Nucleotide-binding</keyword>
<dbReference type="Pfam" id="PF00120">
    <property type="entry name" value="Gln-synt_C"/>
    <property type="match status" value="1"/>
</dbReference>
<evidence type="ECO:0000256" key="3">
    <source>
        <dbReference type="ARBA" id="ARBA00022741"/>
    </source>
</evidence>
<dbReference type="PANTHER" id="PTHR43785:SF12">
    <property type="entry name" value="TYPE-1 GLUTAMINE SYNTHETASE 2"/>
    <property type="match status" value="1"/>
</dbReference>
<dbReference type="InterPro" id="IPR036651">
    <property type="entry name" value="Gln_synt_N_sf"/>
</dbReference>
<evidence type="ECO:0000313" key="9">
    <source>
        <dbReference type="EMBL" id="ARZ72223.1"/>
    </source>
</evidence>
<dbReference type="InterPro" id="IPR014746">
    <property type="entry name" value="Gln_synth/guanido_kin_cat_dom"/>
</dbReference>
<keyword evidence="4" id="KW-0067">ATP-binding</keyword>
<evidence type="ECO:0000256" key="5">
    <source>
        <dbReference type="PROSITE-ProRule" id="PRU01330"/>
    </source>
</evidence>
<protein>
    <submittedName>
        <fullName evidence="9">Glutamine synthetase</fullName>
    </submittedName>
</protein>
<evidence type="ECO:0000256" key="1">
    <source>
        <dbReference type="ARBA" id="ARBA00009897"/>
    </source>
</evidence>
<dbReference type="Gene3D" id="3.10.20.70">
    <property type="entry name" value="Glutamine synthetase, N-terminal domain"/>
    <property type="match status" value="1"/>
</dbReference>
<gene>
    <name evidence="9" type="primary">glnA</name>
    <name evidence="9" type="ORF">SMD11_6647</name>
</gene>
<proteinExistence type="inferred from homology"/>
<evidence type="ECO:0000259" key="7">
    <source>
        <dbReference type="PROSITE" id="PS51986"/>
    </source>
</evidence>
<dbReference type="AlphaFoldDB" id="A0A1Z2LD27"/>
<dbReference type="EMBL" id="CP021744">
    <property type="protein sequence ID" value="ARZ72223.1"/>
    <property type="molecule type" value="Genomic_DNA"/>
</dbReference>
<dbReference type="GO" id="GO:0005524">
    <property type="term" value="F:ATP binding"/>
    <property type="evidence" value="ECO:0007669"/>
    <property type="project" value="UniProtKB-KW"/>
</dbReference>
<dbReference type="GO" id="GO:0006542">
    <property type="term" value="P:glutamine biosynthetic process"/>
    <property type="evidence" value="ECO:0007669"/>
    <property type="project" value="InterPro"/>
</dbReference>
<feature type="domain" description="GS beta-grasp" evidence="7">
    <location>
        <begin position="28"/>
        <end position="124"/>
    </location>
</feature>
<dbReference type="OrthoDB" id="9807095at2"/>
<dbReference type="SUPFAM" id="SSF54368">
    <property type="entry name" value="Glutamine synthetase, N-terminal domain"/>
    <property type="match status" value="1"/>
</dbReference>
<dbReference type="SMART" id="SM01230">
    <property type="entry name" value="Gln-synt_C"/>
    <property type="match status" value="1"/>
</dbReference>
<keyword evidence="2" id="KW-0436">Ligase</keyword>